<evidence type="ECO:0000313" key="3">
    <source>
        <dbReference type="Proteomes" id="UP000199564"/>
    </source>
</evidence>
<gene>
    <name evidence="2" type="ORF">SAMN04488519_112128</name>
</gene>
<dbReference type="AlphaFoldDB" id="A0A1I5JJE1"/>
<accession>A0A1I5JJE1</accession>
<dbReference type="EMBL" id="FOVW01000012">
    <property type="protein sequence ID" value="SFO72653.1"/>
    <property type="molecule type" value="Genomic_DNA"/>
</dbReference>
<organism evidence="2 3">
    <name type="scientific">Algoriphagus ornithinivorans</name>
    <dbReference type="NCBI Taxonomy" id="226506"/>
    <lineage>
        <taxon>Bacteria</taxon>
        <taxon>Pseudomonadati</taxon>
        <taxon>Bacteroidota</taxon>
        <taxon>Cytophagia</taxon>
        <taxon>Cytophagales</taxon>
        <taxon>Cyclobacteriaceae</taxon>
        <taxon>Algoriphagus</taxon>
    </lineage>
</organism>
<keyword evidence="3" id="KW-1185">Reference proteome</keyword>
<reference evidence="3" key="1">
    <citation type="submission" date="2016-10" db="EMBL/GenBank/DDBJ databases">
        <authorList>
            <person name="Varghese N."/>
            <person name="Submissions S."/>
        </authorList>
    </citation>
    <scope>NUCLEOTIDE SEQUENCE [LARGE SCALE GENOMIC DNA]</scope>
    <source>
        <strain evidence="3">DSM 15282</strain>
    </source>
</reference>
<keyword evidence="1" id="KW-0732">Signal</keyword>
<dbReference type="PROSITE" id="PS51257">
    <property type="entry name" value="PROKAR_LIPOPROTEIN"/>
    <property type="match status" value="1"/>
</dbReference>
<feature type="signal peptide" evidence="1">
    <location>
        <begin position="1"/>
        <end position="24"/>
    </location>
</feature>
<protein>
    <submittedName>
        <fullName evidence="2">Uncharacterized protein</fullName>
    </submittedName>
</protein>
<name>A0A1I5JJE1_9BACT</name>
<dbReference type="RefSeq" id="WP_091655499.1">
    <property type="nucleotide sequence ID" value="NZ_FOVW01000012.1"/>
</dbReference>
<proteinExistence type="predicted"/>
<evidence type="ECO:0000313" key="2">
    <source>
        <dbReference type="EMBL" id="SFO72653.1"/>
    </source>
</evidence>
<sequence>MNSSKAISFSFLLYLILFTSSCTCDPEKVAGLVFSGMENVMGKGFMPSHEIRALGDFQNLSVQLSKSSTQDGEQSTIFLLLENGDPLLIGKQPEILARKCAEIYVRDFENASDYQQITVQFIQRDPSNPDNFAMQEYEFQVADFFTNPQP</sequence>
<dbReference type="STRING" id="226506.SAMN04488519_112128"/>
<feature type="chain" id="PRO_5011779572" evidence="1">
    <location>
        <begin position="25"/>
        <end position="150"/>
    </location>
</feature>
<dbReference type="Proteomes" id="UP000199564">
    <property type="component" value="Unassembled WGS sequence"/>
</dbReference>
<evidence type="ECO:0000256" key="1">
    <source>
        <dbReference type="SAM" id="SignalP"/>
    </source>
</evidence>